<dbReference type="EMBL" id="NILC01000004">
    <property type="protein sequence ID" value="TWL33152.1"/>
    <property type="molecule type" value="Genomic_DNA"/>
</dbReference>
<evidence type="ECO:0000313" key="10">
    <source>
        <dbReference type="Proteomes" id="UP000595038"/>
    </source>
</evidence>
<evidence type="ECO:0000313" key="7">
    <source>
        <dbReference type="EMBL" id="QPR73878.1"/>
    </source>
</evidence>
<dbReference type="CDD" id="cd16098">
    <property type="entry name" value="FliS"/>
    <property type="match status" value="1"/>
</dbReference>
<dbReference type="PANTHER" id="PTHR34773:SF1">
    <property type="entry name" value="FLAGELLAR SECRETION CHAPERONE FLIS"/>
    <property type="match status" value="1"/>
</dbReference>
<evidence type="ECO:0000256" key="3">
    <source>
        <dbReference type="ARBA" id="ARBA00022490"/>
    </source>
</evidence>
<keyword evidence="4 6" id="KW-1005">Bacterial flagellum biogenesis</keyword>
<keyword evidence="3 6" id="KW-0963">Cytoplasm</keyword>
<evidence type="ECO:0000256" key="2">
    <source>
        <dbReference type="ARBA" id="ARBA00008787"/>
    </source>
</evidence>
<keyword evidence="8" id="KW-0966">Cell projection</keyword>
<dbReference type="GeneID" id="92859648"/>
<evidence type="ECO:0000313" key="9">
    <source>
        <dbReference type="Proteomes" id="UP000435910"/>
    </source>
</evidence>
<keyword evidence="8" id="KW-0282">Flagellum</keyword>
<dbReference type="GO" id="GO:0005829">
    <property type="term" value="C:cytosol"/>
    <property type="evidence" value="ECO:0007669"/>
    <property type="project" value="UniProtKB-SubCell"/>
</dbReference>
<reference evidence="8 9" key="1">
    <citation type="submission" date="2019-06" db="EMBL/GenBank/DDBJ databases">
        <title>Genome sequence analysis of &gt;100 Bacillus licheniformis strains suggests intrinsic resistance to this species.</title>
        <authorList>
            <person name="Wels M."/>
            <person name="Siezen R.J."/>
            <person name="Johansen E."/>
            <person name="Stuer-Lauridsen B."/>
            <person name="Bjerre K."/>
            <person name="Nielsen B.K.K."/>
        </authorList>
    </citation>
    <scope>NUCLEOTIDE SEQUENCE [LARGE SCALE GENOMIC DNA]</scope>
    <source>
        <strain evidence="8 9">BAC-16736</strain>
    </source>
</reference>
<dbReference type="Pfam" id="PF02561">
    <property type="entry name" value="FliS"/>
    <property type="match status" value="1"/>
</dbReference>
<reference evidence="7 10" key="2">
    <citation type="submission" date="2020-12" db="EMBL/GenBank/DDBJ databases">
        <title>FDA dAtabase for Regulatory Grade micrObial Sequences (FDA-ARGOS): Supporting development and validation of Infectious Disease Dx tests.</title>
        <authorList>
            <person name="Nelson B."/>
            <person name="Plummer A."/>
            <person name="Tallon L."/>
            <person name="Sadzewicz L."/>
            <person name="Zhao X."/>
            <person name="Boylan J."/>
            <person name="Ott S."/>
            <person name="Bowen H."/>
            <person name="Vavikolanu K."/>
            <person name="Mehta A."/>
            <person name="Aluvathingal J."/>
            <person name="Nadendla S."/>
            <person name="Myers T."/>
            <person name="Yan Y."/>
            <person name="Sichtig H."/>
        </authorList>
    </citation>
    <scope>NUCLEOTIDE SEQUENCE [LARGE SCALE GENOMIC DNA]</scope>
    <source>
        <strain evidence="7 10">FDAARGOS_923</strain>
    </source>
</reference>
<dbReference type="InterPro" id="IPR003713">
    <property type="entry name" value="FliS"/>
</dbReference>
<dbReference type="Gene3D" id="1.20.120.340">
    <property type="entry name" value="Flagellar protein FliS"/>
    <property type="match status" value="1"/>
</dbReference>
<keyword evidence="8" id="KW-0969">Cilium</keyword>
<dbReference type="GO" id="GO:0044780">
    <property type="term" value="P:bacterial-type flagellum assembly"/>
    <property type="evidence" value="ECO:0007669"/>
    <property type="project" value="InterPro"/>
</dbReference>
<evidence type="ECO:0000256" key="1">
    <source>
        <dbReference type="ARBA" id="ARBA00004514"/>
    </source>
</evidence>
<organism evidence="8 9">
    <name type="scientific">Bacillus licheniformis</name>
    <dbReference type="NCBI Taxonomy" id="1402"/>
    <lineage>
        <taxon>Bacteria</taxon>
        <taxon>Bacillati</taxon>
        <taxon>Bacillota</taxon>
        <taxon>Bacilli</taxon>
        <taxon>Bacillales</taxon>
        <taxon>Bacillaceae</taxon>
        <taxon>Bacillus</taxon>
    </lineage>
</organism>
<accession>A0A1Y0YSX9</accession>
<dbReference type="InterPro" id="IPR036584">
    <property type="entry name" value="FliS_sf"/>
</dbReference>
<dbReference type="NCBIfam" id="TIGR00208">
    <property type="entry name" value="fliS"/>
    <property type="match status" value="1"/>
</dbReference>
<dbReference type="PANTHER" id="PTHR34773">
    <property type="entry name" value="FLAGELLAR SECRETION CHAPERONE FLIS"/>
    <property type="match status" value="1"/>
</dbReference>
<evidence type="ECO:0000256" key="6">
    <source>
        <dbReference type="PIRNR" id="PIRNR039090"/>
    </source>
</evidence>
<dbReference type="SUPFAM" id="SSF101116">
    <property type="entry name" value="Flagellar export chaperone FliS"/>
    <property type="match status" value="1"/>
</dbReference>
<comment type="subcellular location">
    <subcellularLocation>
        <location evidence="1 6">Cytoplasm</location>
        <location evidence="1 6">Cytosol</location>
    </subcellularLocation>
</comment>
<dbReference type="RefSeq" id="WP_003185688.1">
    <property type="nucleotide sequence ID" value="NZ_BEXU01000043.1"/>
</dbReference>
<keyword evidence="5" id="KW-0143">Chaperone</keyword>
<evidence type="ECO:0000256" key="4">
    <source>
        <dbReference type="ARBA" id="ARBA00022795"/>
    </source>
</evidence>
<dbReference type="OMA" id="EFRDTWK"/>
<evidence type="ECO:0000313" key="8">
    <source>
        <dbReference type="EMBL" id="TWL33152.1"/>
    </source>
</evidence>
<dbReference type="GO" id="GO:0071973">
    <property type="term" value="P:bacterial-type flagellum-dependent cell motility"/>
    <property type="evidence" value="ECO:0007669"/>
    <property type="project" value="TreeGrafter"/>
</dbReference>
<dbReference type="Proteomes" id="UP000595038">
    <property type="component" value="Chromosome"/>
</dbReference>
<comment type="similarity">
    <text evidence="2 6">Belongs to the FliS family.</text>
</comment>
<gene>
    <name evidence="7" type="primary">fliS</name>
    <name evidence="8" type="ORF">CHCC16736_3964</name>
    <name evidence="7" type="ORF">I6G80_06325</name>
</gene>
<dbReference type="Proteomes" id="UP000435910">
    <property type="component" value="Unassembled WGS sequence"/>
</dbReference>
<sequence>MALNNPYAAYQQNSINMATPGELTLMLFDGCLKFMKLAKQAIEQEDMETKNTNLVKAQNIIQELNITLDRKVELAASMGAMYEYIHRRLIEANINNDKDIVAEVEGYVKDLRDAWKQALQIERQGRFGSGGLA</sequence>
<protein>
    <recommendedName>
        <fullName evidence="6">Flagellar secretion chaperone FliS</fullName>
    </recommendedName>
</protein>
<dbReference type="EMBL" id="CP065647">
    <property type="protein sequence ID" value="QPR73878.1"/>
    <property type="molecule type" value="Genomic_DNA"/>
</dbReference>
<dbReference type="AlphaFoldDB" id="A0A1Y0YSX9"/>
<evidence type="ECO:0000256" key="5">
    <source>
        <dbReference type="ARBA" id="ARBA00023186"/>
    </source>
</evidence>
<name>A0A1Y0YSX9_BACLI</name>
<dbReference type="PIRSF" id="PIRSF039090">
    <property type="entry name" value="Flis"/>
    <property type="match status" value="1"/>
</dbReference>
<proteinExistence type="inferred from homology"/>